<dbReference type="EMBL" id="JBDKWZ010000006">
    <property type="protein sequence ID" value="MEN7548808.1"/>
    <property type="molecule type" value="Genomic_DNA"/>
</dbReference>
<evidence type="ECO:0000313" key="2">
    <source>
        <dbReference type="EMBL" id="MEN7548808.1"/>
    </source>
</evidence>
<accession>A0AAW9SBW4</accession>
<dbReference type="RefSeq" id="WP_346821584.1">
    <property type="nucleotide sequence ID" value="NZ_JBDKWZ010000006.1"/>
</dbReference>
<keyword evidence="1" id="KW-1133">Transmembrane helix</keyword>
<comment type="caution">
    <text evidence="2">The sequence shown here is derived from an EMBL/GenBank/DDBJ whole genome shotgun (WGS) entry which is preliminary data.</text>
</comment>
<feature type="transmembrane region" description="Helical" evidence="1">
    <location>
        <begin position="72"/>
        <end position="94"/>
    </location>
</feature>
<name>A0AAW9SBW4_9BACT</name>
<keyword evidence="1" id="KW-0812">Transmembrane</keyword>
<keyword evidence="3" id="KW-1185">Reference proteome</keyword>
<protein>
    <submittedName>
        <fullName evidence="2">Uncharacterized protein</fullName>
    </submittedName>
</protein>
<evidence type="ECO:0000313" key="3">
    <source>
        <dbReference type="Proteomes" id="UP001403385"/>
    </source>
</evidence>
<proteinExistence type="predicted"/>
<sequence length="112" mass="13441">MEEQNQQKKSIWGNWWEPLRKWVYPAWLMYETSIRFYHYAQGVHTYFEKHQEGLASYIGEIGTLTLDLICSVATFAGCTVFLTMPACFLLYKFFKEDNFINTRFEEKIKILF</sequence>
<organism evidence="2 3">
    <name type="scientific">Rapidithrix thailandica</name>
    <dbReference type="NCBI Taxonomy" id="413964"/>
    <lineage>
        <taxon>Bacteria</taxon>
        <taxon>Pseudomonadati</taxon>
        <taxon>Bacteroidota</taxon>
        <taxon>Cytophagia</taxon>
        <taxon>Cytophagales</taxon>
        <taxon>Flammeovirgaceae</taxon>
        <taxon>Rapidithrix</taxon>
    </lineage>
</organism>
<reference evidence="2 3" key="1">
    <citation type="submission" date="2024-04" db="EMBL/GenBank/DDBJ databases">
        <title>Novel genus in family Flammeovirgaceae.</title>
        <authorList>
            <person name="Nguyen T.H."/>
            <person name="Vuong T.Q."/>
            <person name="Le H."/>
            <person name="Kim S.-G."/>
        </authorList>
    </citation>
    <scope>NUCLEOTIDE SEQUENCE [LARGE SCALE GENOMIC DNA]</scope>
    <source>
        <strain evidence="2 3">JCM 23209</strain>
    </source>
</reference>
<gene>
    <name evidence="2" type="ORF">AAG747_12880</name>
</gene>
<dbReference type="Proteomes" id="UP001403385">
    <property type="component" value="Unassembled WGS sequence"/>
</dbReference>
<keyword evidence="1" id="KW-0472">Membrane</keyword>
<evidence type="ECO:0000256" key="1">
    <source>
        <dbReference type="SAM" id="Phobius"/>
    </source>
</evidence>
<dbReference type="AlphaFoldDB" id="A0AAW9SBW4"/>